<keyword evidence="1" id="KW-0812">Transmembrane</keyword>
<reference evidence="2" key="1">
    <citation type="submission" date="2022-11" db="EMBL/GenBank/DDBJ databases">
        <authorList>
            <person name="Hyden B.L."/>
            <person name="Feng K."/>
            <person name="Yates T."/>
            <person name="Jawdy S."/>
            <person name="Smart L.B."/>
            <person name="Muchero W."/>
        </authorList>
    </citation>
    <scope>NUCLEOTIDE SEQUENCE</scope>
    <source>
        <tissue evidence="2">Shoot tip</tissue>
    </source>
</reference>
<name>A0A9Q0TU90_SALPP</name>
<organism evidence="2 3">
    <name type="scientific">Salix purpurea</name>
    <name type="common">Purple osier willow</name>
    <dbReference type="NCBI Taxonomy" id="77065"/>
    <lineage>
        <taxon>Eukaryota</taxon>
        <taxon>Viridiplantae</taxon>
        <taxon>Streptophyta</taxon>
        <taxon>Embryophyta</taxon>
        <taxon>Tracheophyta</taxon>
        <taxon>Spermatophyta</taxon>
        <taxon>Magnoliopsida</taxon>
        <taxon>eudicotyledons</taxon>
        <taxon>Gunneridae</taxon>
        <taxon>Pentapetalae</taxon>
        <taxon>rosids</taxon>
        <taxon>fabids</taxon>
        <taxon>Malpighiales</taxon>
        <taxon>Salicaceae</taxon>
        <taxon>Saliceae</taxon>
        <taxon>Salix</taxon>
    </lineage>
</organism>
<gene>
    <name evidence="2" type="ORF">OIU79_005916</name>
</gene>
<sequence length="63" mass="7147">MMIKVGGAIFRVFCFIAVMDISIIIFLLSAVSIGVDDFLISACIFHTFRYNWSEQNFSSNISF</sequence>
<dbReference type="Proteomes" id="UP001151532">
    <property type="component" value="Chromosome 10"/>
</dbReference>
<reference evidence="2" key="2">
    <citation type="journal article" date="2023" name="Int. J. Mol. Sci.">
        <title>De Novo Assembly and Annotation of 11 Diverse Shrub Willow (Salix) Genomes Reveals Novel Gene Organization in Sex-Linked Regions.</title>
        <authorList>
            <person name="Hyden B."/>
            <person name="Feng K."/>
            <person name="Yates T.B."/>
            <person name="Jawdy S."/>
            <person name="Cereghino C."/>
            <person name="Smart L.B."/>
            <person name="Muchero W."/>
        </authorList>
    </citation>
    <scope>NUCLEOTIDE SEQUENCE</scope>
    <source>
        <tissue evidence="2">Shoot tip</tissue>
    </source>
</reference>
<evidence type="ECO:0000256" key="1">
    <source>
        <dbReference type="SAM" id="Phobius"/>
    </source>
</evidence>
<keyword evidence="1" id="KW-0472">Membrane</keyword>
<dbReference type="EMBL" id="JAPFFK010000014">
    <property type="protein sequence ID" value="KAJ6717874.1"/>
    <property type="molecule type" value="Genomic_DNA"/>
</dbReference>
<comment type="caution">
    <text evidence="2">The sequence shown here is derived from an EMBL/GenBank/DDBJ whole genome shotgun (WGS) entry which is preliminary data.</text>
</comment>
<keyword evidence="3" id="KW-1185">Reference proteome</keyword>
<keyword evidence="1" id="KW-1133">Transmembrane helix</keyword>
<feature type="non-terminal residue" evidence="2">
    <location>
        <position position="63"/>
    </location>
</feature>
<dbReference type="AlphaFoldDB" id="A0A9Q0TU90"/>
<evidence type="ECO:0000313" key="2">
    <source>
        <dbReference type="EMBL" id="KAJ6717874.1"/>
    </source>
</evidence>
<accession>A0A9Q0TU90</accession>
<evidence type="ECO:0000313" key="3">
    <source>
        <dbReference type="Proteomes" id="UP001151532"/>
    </source>
</evidence>
<proteinExistence type="predicted"/>
<protein>
    <submittedName>
        <fullName evidence="2">Uncharacterized protein</fullName>
    </submittedName>
</protein>
<feature type="transmembrane region" description="Helical" evidence="1">
    <location>
        <begin position="12"/>
        <end position="35"/>
    </location>
</feature>